<evidence type="ECO:0000256" key="10">
    <source>
        <dbReference type="PIRSR" id="PIRSR006113-2"/>
    </source>
</evidence>
<dbReference type="AlphaFoldDB" id="B3EIA9"/>
<comment type="pathway">
    <text evidence="1 8">Purine metabolism; 7-cyano-7-deazaguanine biosynthesis.</text>
</comment>
<evidence type="ECO:0000256" key="2">
    <source>
        <dbReference type="ARBA" id="ARBA00008900"/>
    </source>
</evidence>
<keyword evidence="8" id="KW-0671">Queuosine biosynthesis</keyword>
<dbReference type="UniPathway" id="UPA00391"/>
<protein>
    <recommendedName>
        <fullName evidence="3 8">6-carboxy-5,6,7,8-tetrahydropterin synthase</fullName>
        <ecNumber evidence="8">4.-.-.-</ecNumber>
    </recommendedName>
</protein>
<evidence type="ECO:0000256" key="3">
    <source>
        <dbReference type="ARBA" id="ARBA00018141"/>
    </source>
</evidence>
<feature type="binding site" evidence="10">
    <location>
        <position position="50"/>
    </location>
    <ligand>
        <name>Zn(2+)</name>
        <dbReference type="ChEBI" id="CHEBI:29105"/>
    </ligand>
</feature>
<dbReference type="eggNOG" id="COG0720">
    <property type="taxonomic scope" value="Bacteria"/>
</dbReference>
<keyword evidence="6 8" id="KW-0456">Lyase</keyword>
<dbReference type="GO" id="GO:0008616">
    <property type="term" value="P:tRNA queuosine(34) biosynthetic process"/>
    <property type="evidence" value="ECO:0007669"/>
    <property type="project" value="UniProtKB-KW"/>
</dbReference>
<keyword evidence="4 8" id="KW-0479">Metal-binding</keyword>
<dbReference type="KEGG" id="cli:Clim_0860"/>
<dbReference type="FunFam" id="3.30.479.10:FF:000003">
    <property type="entry name" value="6-pyruvoyl tetrahydrobiopterin synthase"/>
    <property type="match status" value="1"/>
</dbReference>
<accession>B3EIA9</accession>
<evidence type="ECO:0000256" key="8">
    <source>
        <dbReference type="PIRNR" id="PIRNR006113"/>
    </source>
</evidence>
<feature type="active site" description="Charge relay system" evidence="9">
    <location>
        <position position="89"/>
    </location>
</feature>
<dbReference type="Proteomes" id="UP000008841">
    <property type="component" value="Chromosome"/>
</dbReference>
<evidence type="ECO:0000256" key="4">
    <source>
        <dbReference type="ARBA" id="ARBA00022723"/>
    </source>
</evidence>
<feature type="binding site" evidence="10">
    <location>
        <position position="23"/>
    </location>
    <ligand>
        <name>Zn(2+)</name>
        <dbReference type="ChEBI" id="CHEBI:29105"/>
    </ligand>
</feature>
<evidence type="ECO:0000256" key="6">
    <source>
        <dbReference type="ARBA" id="ARBA00023239"/>
    </source>
</evidence>
<dbReference type="HOGENOM" id="CLU_111016_2_0_10"/>
<evidence type="ECO:0000256" key="9">
    <source>
        <dbReference type="PIRSR" id="PIRSR006113-1"/>
    </source>
</evidence>
<dbReference type="PIRSF" id="PIRSF006113">
    <property type="entry name" value="PTP_synth"/>
    <property type="match status" value="1"/>
</dbReference>
<evidence type="ECO:0000256" key="7">
    <source>
        <dbReference type="ARBA" id="ARBA00048807"/>
    </source>
</evidence>
<dbReference type="SUPFAM" id="SSF55620">
    <property type="entry name" value="Tetrahydrobiopterin biosynthesis enzymes-like"/>
    <property type="match status" value="1"/>
</dbReference>
<dbReference type="InterPro" id="IPR038418">
    <property type="entry name" value="6-PTP_synth/QueD_sf"/>
</dbReference>
<organism evidence="11 12">
    <name type="scientific">Chlorobium limicola (strain DSM 245 / NBRC 103803 / 6330)</name>
    <dbReference type="NCBI Taxonomy" id="290315"/>
    <lineage>
        <taxon>Bacteria</taxon>
        <taxon>Pseudomonadati</taxon>
        <taxon>Chlorobiota</taxon>
        <taxon>Chlorobiia</taxon>
        <taxon>Chlorobiales</taxon>
        <taxon>Chlorobiaceae</taxon>
        <taxon>Chlorobium/Pelodictyon group</taxon>
        <taxon>Chlorobium</taxon>
    </lineage>
</organism>
<evidence type="ECO:0000256" key="5">
    <source>
        <dbReference type="ARBA" id="ARBA00022833"/>
    </source>
</evidence>
<reference evidence="11 12" key="1">
    <citation type="submission" date="2008-05" db="EMBL/GenBank/DDBJ databases">
        <title>Complete sequence of Chlorobium limicola DSM 245.</title>
        <authorList>
            <consortium name="US DOE Joint Genome Institute"/>
            <person name="Lucas S."/>
            <person name="Copeland A."/>
            <person name="Lapidus A."/>
            <person name="Glavina del Rio T."/>
            <person name="Dalin E."/>
            <person name="Tice H."/>
            <person name="Bruce D."/>
            <person name="Goodwin L."/>
            <person name="Pitluck S."/>
            <person name="Schmutz J."/>
            <person name="Larimer F."/>
            <person name="Land M."/>
            <person name="Hauser L."/>
            <person name="Kyrpides N."/>
            <person name="Ovchinnikova G."/>
            <person name="Zhao F."/>
            <person name="Li T."/>
            <person name="Liu Z."/>
            <person name="Overmann J."/>
            <person name="Bryant D.A."/>
            <person name="Richardson P."/>
        </authorList>
    </citation>
    <scope>NUCLEOTIDE SEQUENCE [LARGE SCALE GENOMIC DNA]</scope>
    <source>
        <strain evidence="12">DSM 245 / NBRC 103803 / 6330</strain>
    </source>
</reference>
<name>B3EIA9_CHLL2</name>
<dbReference type="EC" id="4.-.-.-" evidence="8"/>
<comment type="similarity">
    <text evidence="2 8">Belongs to the PTPS family. QueD subfamily.</text>
</comment>
<comment type="cofactor">
    <cofactor evidence="8 10">
        <name>Zn(2+)</name>
        <dbReference type="ChEBI" id="CHEBI:29105"/>
    </cofactor>
    <text evidence="8 10">Binds 1 zinc ion per subunit.</text>
</comment>
<proteinExistence type="inferred from homology"/>
<dbReference type="RefSeq" id="WP_012465818.1">
    <property type="nucleotide sequence ID" value="NC_010803.1"/>
</dbReference>
<feature type="binding site" evidence="10">
    <location>
        <position position="48"/>
    </location>
    <ligand>
        <name>Zn(2+)</name>
        <dbReference type="ChEBI" id="CHEBI:29105"/>
    </ligand>
</feature>
<dbReference type="PANTHER" id="PTHR12589:SF7">
    <property type="entry name" value="6-PYRUVOYL TETRAHYDROBIOPTERIN SYNTHASE"/>
    <property type="match status" value="1"/>
</dbReference>
<dbReference type="GO" id="GO:0070497">
    <property type="term" value="F:6-carboxytetrahydropterin synthase activity"/>
    <property type="evidence" value="ECO:0007669"/>
    <property type="project" value="UniProtKB-EC"/>
</dbReference>
<dbReference type="InterPro" id="IPR007115">
    <property type="entry name" value="6-PTP_synth/QueD"/>
</dbReference>
<evidence type="ECO:0000313" key="11">
    <source>
        <dbReference type="EMBL" id="ACD89939.1"/>
    </source>
</evidence>
<dbReference type="PANTHER" id="PTHR12589">
    <property type="entry name" value="PYRUVOYL TETRAHYDROBIOPTERIN SYNTHASE"/>
    <property type="match status" value="1"/>
</dbReference>
<dbReference type="OrthoDB" id="9804698at2"/>
<dbReference type="GO" id="GO:0046872">
    <property type="term" value="F:metal ion binding"/>
    <property type="evidence" value="ECO:0007669"/>
    <property type="project" value="UniProtKB-KW"/>
</dbReference>
<dbReference type="EMBL" id="CP001097">
    <property type="protein sequence ID" value="ACD89939.1"/>
    <property type="molecule type" value="Genomic_DNA"/>
</dbReference>
<sequence length="149" mass="17482">MNHLLEKPRKIYVSRKIDFNAAHRLFNAELSDAENSRIYGKCSNEHGHGHNYELEITLSGIVDRKTGFLFDLKELKSILEEEIIARFDHRHLNFDVPELEHCVPTTEVLAVLVWDILENRLKQFNNREISLYEVKIYETGKNAVRYLGE</sequence>
<comment type="catalytic activity">
    <reaction evidence="7 8">
        <text>7,8-dihydroneopterin 3'-triphosphate + H2O = 6-carboxy-5,6,7,8-tetrahydropterin + triphosphate + acetaldehyde + 2 H(+)</text>
        <dbReference type="Rhea" id="RHEA:27966"/>
        <dbReference type="ChEBI" id="CHEBI:15343"/>
        <dbReference type="ChEBI" id="CHEBI:15377"/>
        <dbReference type="ChEBI" id="CHEBI:15378"/>
        <dbReference type="ChEBI" id="CHEBI:18036"/>
        <dbReference type="ChEBI" id="CHEBI:58462"/>
        <dbReference type="ChEBI" id="CHEBI:61032"/>
        <dbReference type="EC" id="4.1.2.50"/>
    </reaction>
</comment>
<evidence type="ECO:0000256" key="1">
    <source>
        <dbReference type="ARBA" id="ARBA00005061"/>
    </source>
</evidence>
<dbReference type="Pfam" id="PF01242">
    <property type="entry name" value="PTPS"/>
    <property type="match status" value="1"/>
</dbReference>
<dbReference type="Gene3D" id="3.30.479.10">
    <property type="entry name" value="6-pyruvoyl tetrahydropterin synthase/QueD"/>
    <property type="match status" value="1"/>
</dbReference>
<feature type="active site" description="Charge relay system" evidence="9">
    <location>
        <position position="138"/>
    </location>
</feature>
<feature type="active site" description="Proton acceptor" evidence="9">
    <location>
        <position position="42"/>
    </location>
</feature>
<dbReference type="STRING" id="290315.Clim_0860"/>
<gene>
    <name evidence="11" type="ordered locus">Clim_0860</name>
</gene>
<evidence type="ECO:0000313" key="12">
    <source>
        <dbReference type="Proteomes" id="UP000008841"/>
    </source>
</evidence>
<keyword evidence="5 8" id="KW-0862">Zinc</keyword>